<name>D5L2D0_9VIRU</name>
<feature type="transmembrane region" description="Helical" evidence="1">
    <location>
        <begin position="6"/>
        <end position="28"/>
    </location>
</feature>
<proteinExistence type="predicted"/>
<keyword evidence="1" id="KW-0472">Membrane</keyword>
<accession>D5L2D0</accession>
<protein>
    <submittedName>
        <fullName evidence="2">Hypothetical membrane protein</fullName>
    </submittedName>
</protein>
<sequence length="64" mass="7106">MNWRNWWIPLFALFGFAVVLPPWGHFISTYTSNLPIEGQFFAALVLPVLAALFVASWIDPGGAA</sequence>
<organism evidence="2">
    <name type="scientific">uncultured virus</name>
    <dbReference type="NCBI Taxonomy" id="340016"/>
    <lineage>
        <taxon>Viruses</taxon>
        <taxon>environmental samples</taxon>
    </lineage>
</organism>
<keyword evidence="1" id="KW-1133">Transmembrane helix</keyword>
<evidence type="ECO:0000256" key="1">
    <source>
        <dbReference type="SAM" id="Phobius"/>
    </source>
</evidence>
<reference evidence="2" key="1">
    <citation type="journal article" date="2010" name="Environ. Microbiol.">
        <title>The metavirome of a hypersaline environment.</title>
        <authorList>
            <person name="Santos F."/>
            <person name="Yarza P."/>
            <person name="Parro V."/>
            <person name="Briones C."/>
            <person name="Anton J."/>
        </authorList>
    </citation>
    <scope>NUCLEOTIDE SEQUENCE</scope>
</reference>
<keyword evidence="1" id="KW-0812">Transmembrane</keyword>
<evidence type="ECO:0000313" key="2">
    <source>
        <dbReference type="EMBL" id="ADE29189.1"/>
    </source>
</evidence>
<dbReference type="EMBL" id="GU735170">
    <property type="protein sequence ID" value="ADE29189.1"/>
    <property type="molecule type" value="Genomic_DNA"/>
</dbReference>
<feature type="transmembrane region" description="Helical" evidence="1">
    <location>
        <begin position="40"/>
        <end position="58"/>
    </location>
</feature>